<reference evidence="2" key="1">
    <citation type="journal article" date="2023" name="Science">
        <title>Elucidation of the pathway for biosynthesis of saponin adjuvants from the soapbark tree.</title>
        <authorList>
            <person name="Reed J."/>
            <person name="Orme A."/>
            <person name="El-Demerdash A."/>
            <person name="Owen C."/>
            <person name="Martin L.B.B."/>
            <person name="Misra R.C."/>
            <person name="Kikuchi S."/>
            <person name="Rejzek M."/>
            <person name="Martin A.C."/>
            <person name="Harkess A."/>
            <person name="Leebens-Mack J."/>
            <person name="Louveau T."/>
            <person name="Stephenson M.J."/>
            <person name="Osbourn A."/>
        </authorList>
    </citation>
    <scope>NUCLEOTIDE SEQUENCE</scope>
    <source>
        <strain evidence="2">S10</strain>
    </source>
</reference>
<protein>
    <submittedName>
        <fullName evidence="2">Alpha/beta-Hydrolases superfamily protein</fullName>
    </submittedName>
</protein>
<sequence length="304" mass="34491">MAPSFLSITSLYSSYLRRCFTGAGLSPQTIEIDDETSIHFWAPKPNHNPTHQKPCLVLIHGFGPMAIWQWRRQVQFLAPHFNLYVPDLIFFGGSTTKSSERSETFQAVSIGKLLEKLGVNKFHVMGTSYGGFVAYRLATTLEEKVEKVVIASSGINMKKINNEELLKRAKVEKIEELMLPETASQLRTLMGLSVFKRVKVIPDFFLNDFVNKLYLEHREEKLELLKGLTLGKDDTTTISPLTQEVLIVWGEHDQIFPLKMATGLKELIGKNVRLEVVKDTSHVPQIENPEEFNKIVLNFLRGSS</sequence>
<dbReference type="PRINTS" id="PR00111">
    <property type="entry name" value="ABHYDROLASE"/>
</dbReference>
<dbReference type="InterPro" id="IPR052370">
    <property type="entry name" value="Meta-cleavage_hydrolase"/>
</dbReference>
<dbReference type="PANTHER" id="PTHR43139:SF52">
    <property type="entry name" value="SI:DKEY-122A22.2"/>
    <property type="match status" value="1"/>
</dbReference>
<dbReference type="InterPro" id="IPR029058">
    <property type="entry name" value="AB_hydrolase_fold"/>
</dbReference>
<dbReference type="AlphaFoldDB" id="A0AAD7LY91"/>
<comment type="caution">
    <text evidence="2">The sequence shown here is derived from an EMBL/GenBank/DDBJ whole genome shotgun (WGS) entry which is preliminary data.</text>
</comment>
<evidence type="ECO:0000313" key="2">
    <source>
        <dbReference type="EMBL" id="KAJ7966348.1"/>
    </source>
</evidence>
<proteinExistence type="predicted"/>
<dbReference type="EMBL" id="JARAOO010000006">
    <property type="protein sequence ID" value="KAJ7966348.1"/>
    <property type="molecule type" value="Genomic_DNA"/>
</dbReference>
<organism evidence="2 3">
    <name type="scientific">Quillaja saponaria</name>
    <name type="common">Soap bark tree</name>
    <dbReference type="NCBI Taxonomy" id="32244"/>
    <lineage>
        <taxon>Eukaryota</taxon>
        <taxon>Viridiplantae</taxon>
        <taxon>Streptophyta</taxon>
        <taxon>Embryophyta</taxon>
        <taxon>Tracheophyta</taxon>
        <taxon>Spermatophyta</taxon>
        <taxon>Magnoliopsida</taxon>
        <taxon>eudicotyledons</taxon>
        <taxon>Gunneridae</taxon>
        <taxon>Pentapetalae</taxon>
        <taxon>rosids</taxon>
        <taxon>fabids</taxon>
        <taxon>Fabales</taxon>
        <taxon>Quillajaceae</taxon>
        <taxon>Quillaja</taxon>
    </lineage>
</organism>
<feature type="domain" description="AB hydrolase-1" evidence="1">
    <location>
        <begin position="55"/>
        <end position="289"/>
    </location>
</feature>
<name>A0AAD7LY91_QUISA</name>
<dbReference type="KEGG" id="qsa:O6P43_015830"/>
<dbReference type="Proteomes" id="UP001163823">
    <property type="component" value="Chromosome 6"/>
</dbReference>
<dbReference type="PANTHER" id="PTHR43139">
    <property type="entry name" value="SI:DKEY-122A22.2"/>
    <property type="match status" value="1"/>
</dbReference>
<keyword evidence="3" id="KW-1185">Reference proteome</keyword>
<dbReference type="SUPFAM" id="SSF53474">
    <property type="entry name" value="alpha/beta-Hydrolases"/>
    <property type="match status" value="1"/>
</dbReference>
<dbReference type="Gene3D" id="3.40.50.1820">
    <property type="entry name" value="alpha/beta hydrolase"/>
    <property type="match status" value="1"/>
</dbReference>
<dbReference type="Pfam" id="PF00561">
    <property type="entry name" value="Abhydrolase_1"/>
    <property type="match status" value="1"/>
</dbReference>
<evidence type="ECO:0000313" key="3">
    <source>
        <dbReference type="Proteomes" id="UP001163823"/>
    </source>
</evidence>
<dbReference type="InterPro" id="IPR000073">
    <property type="entry name" value="AB_hydrolase_1"/>
</dbReference>
<accession>A0AAD7LY91</accession>
<gene>
    <name evidence="2" type="ORF">O6P43_015830</name>
</gene>
<evidence type="ECO:0000259" key="1">
    <source>
        <dbReference type="Pfam" id="PF00561"/>
    </source>
</evidence>